<name>A0A8J3ZD63_9ACTN</name>
<comment type="caution">
    <text evidence="2">The sequence shown here is derived from an EMBL/GenBank/DDBJ whole genome shotgun (WGS) entry which is preliminary data.</text>
</comment>
<reference evidence="2" key="1">
    <citation type="submission" date="2021-01" db="EMBL/GenBank/DDBJ databases">
        <title>Whole genome shotgun sequence of Virgisporangium aurantiacum NBRC 16421.</title>
        <authorList>
            <person name="Komaki H."/>
            <person name="Tamura T."/>
        </authorList>
    </citation>
    <scope>NUCLEOTIDE SEQUENCE</scope>
    <source>
        <strain evidence="2">NBRC 16421</strain>
    </source>
</reference>
<dbReference type="AlphaFoldDB" id="A0A8J3ZD63"/>
<organism evidence="2 3">
    <name type="scientific">Virgisporangium aurantiacum</name>
    <dbReference type="NCBI Taxonomy" id="175570"/>
    <lineage>
        <taxon>Bacteria</taxon>
        <taxon>Bacillati</taxon>
        <taxon>Actinomycetota</taxon>
        <taxon>Actinomycetes</taxon>
        <taxon>Micromonosporales</taxon>
        <taxon>Micromonosporaceae</taxon>
        <taxon>Virgisporangium</taxon>
    </lineage>
</organism>
<gene>
    <name evidence="2" type="ORF">Vau01_095600</name>
</gene>
<proteinExistence type="predicted"/>
<evidence type="ECO:0000313" key="3">
    <source>
        <dbReference type="Proteomes" id="UP000612585"/>
    </source>
</evidence>
<accession>A0A8J3ZD63</accession>
<dbReference type="RefSeq" id="WP_204007420.1">
    <property type="nucleotide sequence ID" value="NZ_BOPG01000074.1"/>
</dbReference>
<feature type="region of interest" description="Disordered" evidence="1">
    <location>
        <begin position="1"/>
        <end position="23"/>
    </location>
</feature>
<dbReference type="EMBL" id="BOPG01000074">
    <property type="protein sequence ID" value="GIJ62044.1"/>
    <property type="molecule type" value="Genomic_DNA"/>
</dbReference>
<sequence length="93" mass="9615">MPSQDLHRTALTNAVHTEPPPSIVGGAAVAAERVTVAELIGHLRLFPPHLQVWVADPGNVEGYVPLDGSVYRGGDGVPSAADPAEFLVLGTAP</sequence>
<keyword evidence="3" id="KW-1185">Reference proteome</keyword>
<dbReference type="Proteomes" id="UP000612585">
    <property type="component" value="Unassembled WGS sequence"/>
</dbReference>
<evidence type="ECO:0000256" key="1">
    <source>
        <dbReference type="SAM" id="MobiDB-lite"/>
    </source>
</evidence>
<protein>
    <submittedName>
        <fullName evidence="2">Uncharacterized protein</fullName>
    </submittedName>
</protein>
<evidence type="ECO:0000313" key="2">
    <source>
        <dbReference type="EMBL" id="GIJ62044.1"/>
    </source>
</evidence>